<dbReference type="InterPro" id="IPR029041">
    <property type="entry name" value="FAD-linked_oxidoreductase-like"/>
</dbReference>
<dbReference type="EMBL" id="JABXWR010000001">
    <property type="protein sequence ID" value="NVO66367.1"/>
    <property type="molecule type" value="Genomic_DNA"/>
</dbReference>
<sequence length="264" mass="28116">MTPPERWALPDLEAAAARCRERNAAGIRCILSPLGEYAGDGAVADRAGVAYRAAIGLIAAEGLDAAVAVKLSALGAGLEDWDDRLGRIVDEGRRRHVGIEIDMEGAALVGPAIASAEAAAASGAPPGLAVQAYLDRSPEDLSRILRAGITPRLVKGAYLGDTGDFSDIQRRFLDLAAIALESGRPFSVGTHDPDLLGRIVQTADRRLVEFGFLMGLADGAKVRMAREGWRVAEYVPFGEERAAYEGRRRRYLRSIAALGRSPVL</sequence>
<reference evidence="3 4" key="1">
    <citation type="submission" date="2020-06" db="EMBL/GenBank/DDBJ databases">
        <title>Methanofollis fontis sp. nov., a methanogen isolated from marine sediments near a cold seep at Four-Way Closure Ridge offshore southwestern Taiwan.</title>
        <authorList>
            <person name="Chen S.-C."/>
            <person name="Teng N.-H."/>
            <person name="Lin Y.-S."/>
            <person name="Lai M.-C."/>
            <person name="Chen H.-H."/>
            <person name="Wang C.-C."/>
        </authorList>
    </citation>
    <scope>NUCLEOTIDE SEQUENCE [LARGE SCALE GENOMIC DNA]</scope>
    <source>
        <strain evidence="3 4">DSM 2702</strain>
    </source>
</reference>
<dbReference type="RefSeq" id="WP_176788069.1">
    <property type="nucleotide sequence ID" value="NZ_JABXWR010000001.1"/>
</dbReference>
<evidence type="ECO:0000313" key="3">
    <source>
        <dbReference type="EMBL" id="NVO66367.1"/>
    </source>
</evidence>
<proteinExistence type="predicted"/>
<organism evidence="3 4">
    <name type="scientific">Methanofollis tationis</name>
    <dbReference type="NCBI Taxonomy" id="81417"/>
    <lineage>
        <taxon>Archaea</taxon>
        <taxon>Methanobacteriati</taxon>
        <taxon>Methanobacteriota</taxon>
        <taxon>Stenosarchaea group</taxon>
        <taxon>Methanomicrobia</taxon>
        <taxon>Methanomicrobiales</taxon>
        <taxon>Methanomicrobiaceae</taxon>
        <taxon>Methanofollis</taxon>
    </lineage>
</organism>
<evidence type="ECO:0000256" key="1">
    <source>
        <dbReference type="ARBA" id="ARBA00023002"/>
    </source>
</evidence>
<keyword evidence="1" id="KW-0560">Oxidoreductase</keyword>
<dbReference type="Proteomes" id="UP000570823">
    <property type="component" value="Unassembled WGS sequence"/>
</dbReference>
<dbReference type="GO" id="GO:0016491">
    <property type="term" value="F:oxidoreductase activity"/>
    <property type="evidence" value="ECO:0007669"/>
    <property type="project" value="UniProtKB-KW"/>
</dbReference>
<dbReference type="OrthoDB" id="8727at2157"/>
<dbReference type="Gene3D" id="3.20.20.220">
    <property type="match status" value="1"/>
</dbReference>
<gene>
    <name evidence="3" type="ORF">HWN36_03340</name>
</gene>
<dbReference type="InterPro" id="IPR002872">
    <property type="entry name" value="Proline_DH_dom"/>
</dbReference>
<feature type="domain" description="Proline dehydrogenase" evidence="2">
    <location>
        <begin position="17"/>
        <end position="241"/>
    </location>
</feature>
<keyword evidence="4" id="KW-1185">Reference proteome</keyword>
<accession>A0A7K4HMT7</accession>
<dbReference type="Pfam" id="PF01619">
    <property type="entry name" value="Pro_dh"/>
    <property type="match status" value="1"/>
</dbReference>
<protein>
    <recommendedName>
        <fullName evidence="2">Proline dehydrogenase domain-containing protein</fullName>
    </recommendedName>
</protein>
<evidence type="ECO:0000259" key="2">
    <source>
        <dbReference type="Pfam" id="PF01619"/>
    </source>
</evidence>
<dbReference type="SUPFAM" id="SSF51730">
    <property type="entry name" value="FAD-linked oxidoreductase"/>
    <property type="match status" value="1"/>
</dbReference>
<name>A0A7K4HMT7_9EURY</name>
<evidence type="ECO:0000313" key="4">
    <source>
        <dbReference type="Proteomes" id="UP000570823"/>
    </source>
</evidence>
<comment type="caution">
    <text evidence="3">The sequence shown here is derived from an EMBL/GenBank/DDBJ whole genome shotgun (WGS) entry which is preliminary data.</text>
</comment>
<dbReference type="AlphaFoldDB" id="A0A7K4HMT7"/>